<dbReference type="Proteomes" id="UP000594961">
    <property type="component" value="Chromosome"/>
</dbReference>
<dbReference type="InterPro" id="IPR012042">
    <property type="entry name" value="NeuTTM/CthTTM-like"/>
</dbReference>
<feature type="compositionally biased region" description="Basic and acidic residues" evidence="1">
    <location>
        <begin position="67"/>
        <end position="78"/>
    </location>
</feature>
<evidence type="ECO:0000256" key="1">
    <source>
        <dbReference type="SAM" id="MobiDB-lite"/>
    </source>
</evidence>
<protein>
    <submittedName>
        <fullName evidence="3">Adenylate cyclase</fullName>
    </submittedName>
</protein>
<proteinExistence type="predicted"/>
<name>A0A7M1R1Y8_9ACTO</name>
<dbReference type="SMART" id="SM01118">
    <property type="entry name" value="CYTH"/>
    <property type="match status" value="1"/>
</dbReference>
<reference evidence="3 4" key="1">
    <citation type="submission" date="2020-10" db="EMBL/GenBank/DDBJ databases">
        <title>Trueperella pecoris sp. nov. isolated from bovine and porcine specimens.</title>
        <authorList>
            <person name="Schoenecker L."/>
            <person name="Schnydrig P."/>
            <person name="Brodard I."/>
            <person name="Thomann A."/>
            <person name="Hemphill A."/>
            <person name="Rodriguez-Campos S."/>
            <person name="Perreten V."/>
            <person name="Jores J."/>
            <person name="Kittl S."/>
        </authorList>
    </citation>
    <scope>NUCLEOTIDE SEQUENCE [LARGE SCALE GENOMIC DNA]</scope>
    <source>
        <strain evidence="3 4">19OD0592</strain>
    </source>
</reference>
<feature type="domain" description="CYTH" evidence="2">
    <location>
        <begin position="8"/>
        <end position="251"/>
    </location>
</feature>
<accession>A0A7M1R1Y8</accession>
<dbReference type="InterPro" id="IPR033469">
    <property type="entry name" value="CYTH-like_dom_sf"/>
</dbReference>
<evidence type="ECO:0000313" key="3">
    <source>
        <dbReference type="EMBL" id="QOR47704.1"/>
    </source>
</evidence>
<dbReference type="SUPFAM" id="SSF55154">
    <property type="entry name" value="CYTH-like phosphatases"/>
    <property type="match status" value="1"/>
</dbReference>
<gene>
    <name evidence="3" type="ORF">INS90_10810</name>
</gene>
<feature type="region of interest" description="Disordered" evidence="1">
    <location>
        <begin position="90"/>
        <end position="122"/>
    </location>
</feature>
<sequence>MSESPDFPFEFERKFLVSSLPDGVAEHGAPQVIIQAYVFAEAGYAIRVRLSFRGATIKGAAATPTREPARPEVMDSREPTSMAPNALEVNSADANSPDANSADANSADANAPEPTPPAAKMPVFDPAVDELGAYERRLLAQLLKDNPGLAVATVAVKSPSINGERYEMETELDPDVAVQIIQRSGRIVAKTRHSLWVGEDGWEFDVFAGQNAGLIVAEIERLTPVVDLEIPEFCVTEVTADPRFTNDSLSKTPWQHWDGLYMAELAQRGPFFLNLGENS</sequence>
<dbReference type="InterPro" id="IPR023577">
    <property type="entry name" value="CYTH_domain"/>
</dbReference>
<evidence type="ECO:0000259" key="2">
    <source>
        <dbReference type="SMART" id="SM01118"/>
    </source>
</evidence>
<dbReference type="AlphaFoldDB" id="A0A7M1R1Y8"/>
<dbReference type="RefSeq" id="WP_197553125.1">
    <property type="nucleotide sequence ID" value="NZ_CP063212.1"/>
</dbReference>
<feature type="compositionally biased region" description="Low complexity" evidence="1">
    <location>
        <begin position="90"/>
        <end position="112"/>
    </location>
</feature>
<dbReference type="Gene3D" id="2.40.320.10">
    <property type="entry name" value="Hypothetical Protein Pfu-838710-001"/>
    <property type="match status" value="1"/>
</dbReference>
<organism evidence="3 4">
    <name type="scientific">Trueperella pecoris</name>
    <dbReference type="NCBI Taxonomy" id="2733571"/>
    <lineage>
        <taxon>Bacteria</taxon>
        <taxon>Bacillati</taxon>
        <taxon>Actinomycetota</taxon>
        <taxon>Actinomycetes</taxon>
        <taxon>Actinomycetales</taxon>
        <taxon>Actinomycetaceae</taxon>
        <taxon>Trueperella</taxon>
    </lineage>
</organism>
<dbReference type="PANTHER" id="PTHR40114">
    <property type="entry name" value="SLR0698 PROTEIN"/>
    <property type="match status" value="1"/>
</dbReference>
<dbReference type="PANTHER" id="PTHR40114:SF1">
    <property type="entry name" value="SLR0698 PROTEIN"/>
    <property type="match status" value="1"/>
</dbReference>
<evidence type="ECO:0000313" key="4">
    <source>
        <dbReference type="Proteomes" id="UP000594961"/>
    </source>
</evidence>
<feature type="region of interest" description="Disordered" evidence="1">
    <location>
        <begin position="61"/>
        <end position="80"/>
    </location>
</feature>
<dbReference type="EMBL" id="CP063212">
    <property type="protein sequence ID" value="QOR47704.1"/>
    <property type="molecule type" value="Genomic_DNA"/>
</dbReference>